<dbReference type="InterPro" id="IPR037079">
    <property type="entry name" value="AF2212/PG0164-like_sf"/>
</dbReference>
<sequence length="275" mass="30873">MQKFKTVLINTKEKGGLTVIDLPFNAAEEFNVKKGTIKVYGNINGVDYRNKLISRGNGKYIMSVDKKLKKKIGINVDDMEIEVTMDLDKEALYDSGERKVIENELCNINVLTAINSRQSIRIFSSKDVEKSKIDTILQAGFCAPNAKGKRPWHFVITNNKVVISNMADENNHKPFLTANCCIIVCGDKNIEGINEFLLEDCSASAQNILIAAHGLGLGATWCGLLKSCPSYKYICEYFNLPEKVIPIAVIALGYHAEEKEFTPRYDGTKVHWEKW</sequence>
<evidence type="ECO:0000256" key="4">
    <source>
        <dbReference type="ARBA" id="ARBA00022643"/>
    </source>
</evidence>
<dbReference type="InterPro" id="IPR015018">
    <property type="entry name" value="DUF1905"/>
</dbReference>
<feature type="domain" description="Nitroreductase" evidence="6">
    <location>
        <begin position="170"/>
        <end position="254"/>
    </location>
</feature>
<gene>
    <name evidence="7" type="ORF">psyc5s11_28550</name>
</gene>
<protein>
    <submittedName>
        <fullName evidence="7">Nitroreductase</fullName>
    </submittedName>
</protein>
<dbReference type="EMBL" id="AP024849">
    <property type="protein sequence ID" value="BCZ46788.1"/>
    <property type="molecule type" value="Genomic_DNA"/>
</dbReference>
<dbReference type="Gene3D" id="3.40.109.10">
    <property type="entry name" value="NADH Oxidase"/>
    <property type="match status" value="1"/>
</dbReference>
<accession>A0ABM7T4B3</accession>
<evidence type="ECO:0000313" key="8">
    <source>
        <dbReference type="Proteomes" id="UP000824633"/>
    </source>
</evidence>
<dbReference type="PANTHER" id="PTHR43673">
    <property type="entry name" value="NAD(P)H NITROREDUCTASE YDGI-RELATED"/>
    <property type="match status" value="1"/>
</dbReference>
<comment type="cofactor">
    <cofactor evidence="1">
        <name>FMN</name>
        <dbReference type="ChEBI" id="CHEBI:58210"/>
    </cofactor>
</comment>
<evidence type="ECO:0000256" key="3">
    <source>
        <dbReference type="ARBA" id="ARBA00022630"/>
    </source>
</evidence>
<organism evidence="7 8">
    <name type="scientific">Clostridium gelidum</name>
    <dbReference type="NCBI Taxonomy" id="704125"/>
    <lineage>
        <taxon>Bacteria</taxon>
        <taxon>Bacillati</taxon>
        <taxon>Bacillota</taxon>
        <taxon>Clostridia</taxon>
        <taxon>Eubacteriales</taxon>
        <taxon>Clostridiaceae</taxon>
        <taxon>Clostridium</taxon>
    </lineage>
</organism>
<dbReference type="PANTHER" id="PTHR43673:SF2">
    <property type="entry name" value="NITROREDUCTASE"/>
    <property type="match status" value="1"/>
</dbReference>
<comment type="similarity">
    <text evidence="2">Belongs to the nitroreductase family.</text>
</comment>
<dbReference type="Gene3D" id="2.40.30.100">
    <property type="entry name" value="AF2212/PG0164-like"/>
    <property type="match status" value="1"/>
</dbReference>
<evidence type="ECO:0000313" key="7">
    <source>
        <dbReference type="EMBL" id="BCZ46788.1"/>
    </source>
</evidence>
<keyword evidence="3" id="KW-0285">Flavoprotein</keyword>
<reference evidence="8" key="1">
    <citation type="submission" date="2021-07" db="EMBL/GenBank/DDBJ databases">
        <title>Complete genome sequencing of a Clostridium isolate.</title>
        <authorList>
            <person name="Ueki A."/>
            <person name="Tonouchi A."/>
        </authorList>
    </citation>
    <scope>NUCLEOTIDE SEQUENCE [LARGE SCALE GENOMIC DNA]</scope>
    <source>
        <strain evidence="8">C5S11</strain>
    </source>
</reference>
<dbReference type="SUPFAM" id="SSF55469">
    <property type="entry name" value="FMN-dependent nitroreductase-like"/>
    <property type="match status" value="1"/>
</dbReference>
<proteinExistence type="inferred from homology"/>
<evidence type="ECO:0000256" key="2">
    <source>
        <dbReference type="ARBA" id="ARBA00007118"/>
    </source>
</evidence>
<dbReference type="InterPro" id="IPR029479">
    <property type="entry name" value="Nitroreductase"/>
</dbReference>
<dbReference type="InterPro" id="IPR000415">
    <property type="entry name" value="Nitroreductase-like"/>
</dbReference>
<dbReference type="Pfam" id="PF08922">
    <property type="entry name" value="DUF1905"/>
    <property type="match status" value="1"/>
</dbReference>
<evidence type="ECO:0000259" key="6">
    <source>
        <dbReference type="Pfam" id="PF00881"/>
    </source>
</evidence>
<dbReference type="SUPFAM" id="SSF141694">
    <property type="entry name" value="AF2212/PG0164-like"/>
    <property type="match status" value="1"/>
</dbReference>
<name>A0ABM7T4B3_9CLOT</name>
<evidence type="ECO:0000256" key="5">
    <source>
        <dbReference type="ARBA" id="ARBA00023002"/>
    </source>
</evidence>
<dbReference type="Pfam" id="PF00881">
    <property type="entry name" value="Nitroreductase"/>
    <property type="match status" value="2"/>
</dbReference>
<keyword evidence="8" id="KW-1185">Reference proteome</keyword>
<keyword evidence="5" id="KW-0560">Oxidoreductase</keyword>
<feature type="domain" description="Nitroreductase" evidence="6">
    <location>
        <begin position="114"/>
        <end position="167"/>
    </location>
</feature>
<evidence type="ECO:0000256" key="1">
    <source>
        <dbReference type="ARBA" id="ARBA00001917"/>
    </source>
</evidence>
<dbReference type="RefSeq" id="WP_224033192.1">
    <property type="nucleotide sequence ID" value="NZ_AP024849.1"/>
</dbReference>
<keyword evidence="4" id="KW-0288">FMN</keyword>
<dbReference type="Proteomes" id="UP000824633">
    <property type="component" value="Chromosome"/>
</dbReference>